<evidence type="ECO:0000313" key="3">
    <source>
        <dbReference type="Proteomes" id="UP000249061"/>
    </source>
</evidence>
<comment type="caution">
    <text evidence="2">The sequence shown here is derived from an EMBL/GenBank/DDBJ whole genome shotgun (WGS) entry which is preliminary data.</text>
</comment>
<sequence>MYKQFFAGMTHTALPLFALALFLLFFAAVFVRTFALRKARDFDAAAAMPLDDSEEKQP</sequence>
<proteinExistence type="predicted"/>
<evidence type="ECO:0000256" key="1">
    <source>
        <dbReference type="SAM" id="Phobius"/>
    </source>
</evidence>
<accession>A0A2W5V837</accession>
<dbReference type="Proteomes" id="UP000249061">
    <property type="component" value="Unassembled WGS sequence"/>
</dbReference>
<dbReference type="InterPro" id="IPR008621">
    <property type="entry name" value="Cbb3-typ_cyt_oxidase_comp"/>
</dbReference>
<reference evidence="2 3" key="1">
    <citation type="submission" date="2017-08" db="EMBL/GenBank/DDBJ databases">
        <title>Infants hospitalized years apart are colonized by the same room-sourced microbial strains.</title>
        <authorList>
            <person name="Brooks B."/>
            <person name="Olm M.R."/>
            <person name="Firek B.A."/>
            <person name="Baker R."/>
            <person name="Thomas B.C."/>
            <person name="Morowitz M.J."/>
            <person name="Banfield J.F."/>
        </authorList>
    </citation>
    <scope>NUCLEOTIDE SEQUENCE [LARGE SCALE GENOMIC DNA]</scope>
    <source>
        <strain evidence="2">S2_003_000_R2_14</strain>
    </source>
</reference>
<dbReference type="AlphaFoldDB" id="A0A2W5V837"/>
<protein>
    <submittedName>
        <fullName evidence="2">CcoQ/FixQ family Cbb3-type cytochrome c oxidase assembly chaperone</fullName>
    </submittedName>
</protein>
<keyword evidence="1" id="KW-1133">Transmembrane helix</keyword>
<gene>
    <name evidence="2" type="ORF">DI536_30675</name>
</gene>
<keyword evidence="1" id="KW-0812">Transmembrane</keyword>
<keyword evidence="1" id="KW-0472">Membrane</keyword>
<dbReference type="EMBL" id="QFQP01000039">
    <property type="protein sequence ID" value="PZR06301.1"/>
    <property type="molecule type" value="Genomic_DNA"/>
</dbReference>
<name>A0A2W5V837_9BACT</name>
<dbReference type="Pfam" id="PF05545">
    <property type="entry name" value="FixQ"/>
    <property type="match status" value="1"/>
</dbReference>
<feature type="transmembrane region" description="Helical" evidence="1">
    <location>
        <begin position="12"/>
        <end position="31"/>
    </location>
</feature>
<evidence type="ECO:0000313" key="2">
    <source>
        <dbReference type="EMBL" id="PZR06301.1"/>
    </source>
</evidence>
<organism evidence="2 3">
    <name type="scientific">Archangium gephyra</name>
    <dbReference type="NCBI Taxonomy" id="48"/>
    <lineage>
        <taxon>Bacteria</taxon>
        <taxon>Pseudomonadati</taxon>
        <taxon>Myxococcota</taxon>
        <taxon>Myxococcia</taxon>
        <taxon>Myxococcales</taxon>
        <taxon>Cystobacterineae</taxon>
        <taxon>Archangiaceae</taxon>
        <taxon>Archangium</taxon>
    </lineage>
</organism>